<evidence type="ECO:0000313" key="1">
    <source>
        <dbReference type="EMBL" id="MBW97426.1"/>
    </source>
</evidence>
<dbReference type="EMBL" id="GGEC01016943">
    <property type="protein sequence ID" value="MBW97426.1"/>
    <property type="molecule type" value="Transcribed_RNA"/>
</dbReference>
<sequence>MAKANGSTGTFRSYVKIAKFRHFIEARTVEYSSLVCLVQPHQLLVSKGVDDLVEKCRLGKSTVEKLGKVMKWVKDAGFALYPFRSHSSEESRQLPRNWKVLEQHEALNFFSLSEVLHLKNSCRAIFSANVGEIFLPITWRTLGDLEKEKMFISSRISKVEDNSIAEDLICIGCQLCGLPLDVENSNRRCIISQNSSRLLCPKSSNHLHVVGMIYRPFMLYVWDESEHLPLLVRNKAAELLFANIRAERAYPCRIGPEPGQNSRLKELGKQKFPEAAGNRVTRSFSASADNSLEGKKEKDHLSNKFYSIWLILLKMLLQQGKNSSLNFEVAVNASLDTDNGKFEMISVSIPCIRT</sequence>
<dbReference type="PANTHER" id="PTHR38542">
    <property type="entry name" value="OS04G0450500 PROTEIN"/>
    <property type="match status" value="1"/>
</dbReference>
<dbReference type="PANTHER" id="PTHR38542:SF2">
    <property type="entry name" value="REPLICATION FACTOR A C-TERMINAL DOMAIN-CONTAINING PROTEIN"/>
    <property type="match status" value="1"/>
</dbReference>
<proteinExistence type="predicted"/>
<name>A0A2P2JVC2_RHIMU</name>
<protein>
    <submittedName>
        <fullName evidence="1">Uncharacterized protein</fullName>
    </submittedName>
</protein>
<organism evidence="1">
    <name type="scientific">Rhizophora mucronata</name>
    <name type="common">Asiatic mangrove</name>
    <dbReference type="NCBI Taxonomy" id="61149"/>
    <lineage>
        <taxon>Eukaryota</taxon>
        <taxon>Viridiplantae</taxon>
        <taxon>Streptophyta</taxon>
        <taxon>Embryophyta</taxon>
        <taxon>Tracheophyta</taxon>
        <taxon>Spermatophyta</taxon>
        <taxon>Magnoliopsida</taxon>
        <taxon>eudicotyledons</taxon>
        <taxon>Gunneridae</taxon>
        <taxon>Pentapetalae</taxon>
        <taxon>rosids</taxon>
        <taxon>fabids</taxon>
        <taxon>Malpighiales</taxon>
        <taxon>Rhizophoraceae</taxon>
        <taxon>Rhizophora</taxon>
    </lineage>
</organism>
<reference evidence="1" key="1">
    <citation type="submission" date="2018-02" db="EMBL/GenBank/DDBJ databases">
        <title>Rhizophora mucronata_Transcriptome.</title>
        <authorList>
            <person name="Meera S.P."/>
            <person name="Sreeshan A."/>
            <person name="Augustine A."/>
        </authorList>
    </citation>
    <scope>NUCLEOTIDE SEQUENCE</scope>
    <source>
        <tissue evidence="1">Leaf</tissue>
    </source>
</reference>
<accession>A0A2P2JVC2</accession>
<dbReference type="AlphaFoldDB" id="A0A2P2JVC2"/>